<keyword evidence="3" id="KW-1185">Reference proteome</keyword>
<protein>
    <recommendedName>
        <fullName evidence="1">BTB domain-containing protein</fullName>
    </recommendedName>
</protein>
<name>A0A7M7GDF1_NASVI</name>
<evidence type="ECO:0000313" key="2">
    <source>
        <dbReference type="EnsemblMetazoa" id="XP_003425462"/>
    </source>
</evidence>
<dbReference type="PANTHER" id="PTHR24413">
    <property type="entry name" value="SPECKLE-TYPE POZ PROTEIN"/>
    <property type="match status" value="1"/>
</dbReference>
<dbReference type="PROSITE" id="PS50097">
    <property type="entry name" value="BTB"/>
    <property type="match status" value="1"/>
</dbReference>
<dbReference type="SMART" id="SM00225">
    <property type="entry name" value="BTB"/>
    <property type="match status" value="1"/>
</dbReference>
<dbReference type="Gene3D" id="3.30.710.10">
    <property type="entry name" value="Potassium Channel Kv1.1, Chain A"/>
    <property type="match status" value="1"/>
</dbReference>
<feature type="domain" description="BTB" evidence="1">
    <location>
        <begin position="168"/>
        <end position="235"/>
    </location>
</feature>
<proteinExistence type="predicted"/>
<accession>A0A7M7GDF1</accession>
<dbReference type="Proteomes" id="UP000002358">
    <property type="component" value="Chromosome 1"/>
</dbReference>
<dbReference type="OrthoDB" id="6436877at2759"/>
<dbReference type="InterPro" id="IPR011333">
    <property type="entry name" value="SKP1/BTB/POZ_sf"/>
</dbReference>
<reference evidence="2" key="1">
    <citation type="submission" date="2021-01" db="UniProtKB">
        <authorList>
            <consortium name="EnsemblMetazoa"/>
        </authorList>
    </citation>
    <scope>IDENTIFICATION</scope>
</reference>
<dbReference type="SMR" id="A0A7M7GDF1"/>
<evidence type="ECO:0000313" key="3">
    <source>
        <dbReference type="Proteomes" id="UP000002358"/>
    </source>
</evidence>
<sequence length="381" mass="43851">MSVKQSIESLRRQTEEKTSFEWSFSTGASPWRAQSPGFLLHDGRECSLAIEGTYTNNCVSRLEYRLRAQLGFSPEHTGHFNESFELRLRLDKMDYEFKLAKLTEREFAAEILAHHQLSLSSRKLLQLEVELLCRRLHERKTYGRLPFDNDAAGLSRDLQRLLDSGYQADLEIEVRGVRFRAHRALLGCRSNVLGKMIEHDMLERRTGRIVLRGWEPRVFARLLGYLYTGKYDLSRESVHEVFRLAHYLQLDELQSQCKLFILLNLSVESVADALRLTRHEQYGAAELREAALRFIAANEAKCAANAELLDYLGRSLDAESLGFVLRFANRLRLEKTLATAMEFVKSHFQEVMAKAEVSSYLVEQPHLLIKMLELPAPSADQ</sequence>
<dbReference type="InterPro" id="IPR000210">
    <property type="entry name" value="BTB/POZ_dom"/>
</dbReference>
<dbReference type="KEGG" id="nvi:100678815"/>
<gene>
    <name evidence="2" type="primary">100678815</name>
</gene>
<dbReference type="CDD" id="cd18186">
    <property type="entry name" value="BTB_POZ_ZBTB_KLHL-like"/>
    <property type="match status" value="1"/>
</dbReference>
<dbReference type="Pfam" id="PF00651">
    <property type="entry name" value="BTB"/>
    <property type="match status" value="1"/>
</dbReference>
<dbReference type="EnsemblMetazoa" id="XM_003425414">
    <property type="protein sequence ID" value="XP_003425462"/>
    <property type="gene ID" value="LOC100678815"/>
</dbReference>
<evidence type="ECO:0000259" key="1">
    <source>
        <dbReference type="PROSITE" id="PS50097"/>
    </source>
</evidence>
<dbReference type="InParanoid" id="A0A7M7GDF1"/>
<dbReference type="AlphaFoldDB" id="A0A7M7GDF1"/>
<organism evidence="2 3">
    <name type="scientific">Nasonia vitripennis</name>
    <name type="common">Parasitic wasp</name>
    <dbReference type="NCBI Taxonomy" id="7425"/>
    <lineage>
        <taxon>Eukaryota</taxon>
        <taxon>Metazoa</taxon>
        <taxon>Ecdysozoa</taxon>
        <taxon>Arthropoda</taxon>
        <taxon>Hexapoda</taxon>
        <taxon>Insecta</taxon>
        <taxon>Pterygota</taxon>
        <taxon>Neoptera</taxon>
        <taxon>Endopterygota</taxon>
        <taxon>Hymenoptera</taxon>
        <taxon>Apocrita</taxon>
        <taxon>Proctotrupomorpha</taxon>
        <taxon>Chalcidoidea</taxon>
        <taxon>Pteromalidae</taxon>
        <taxon>Pteromalinae</taxon>
        <taxon>Nasonia</taxon>
    </lineage>
</organism>
<dbReference type="SUPFAM" id="SSF54695">
    <property type="entry name" value="POZ domain"/>
    <property type="match status" value="1"/>
</dbReference>